<reference evidence="4" key="1">
    <citation type="journal article" date="2014" name="Proc. Natl. Acad. Sci. U.S.A.">
        <title>Extensive sampling of basidiomycete genomes demonstrates inadequacy of the white-rot/brown-rot paradigm for wood decay fungi.</title>
        <authorList>
            <person name="Riley R."/>
            <person name="Salamov A.A."/>
            <person name="Brown D.W."/>
            <person name="Nagy L.G."/>
            <person name="Floudas D."/>
            <person name="Held B.W."/>
            <person name="Levasseur A."/>
            <person name="Lombard V."/>
            <person name="Morin E."/>
            <person name="Otillar R."/>
            <person name="Lindquist E.A."/>
            <person name="Sun H."/>
            <person name="LaButti K.M."/>
            <person name="Schmutz J."/>
            <person name="Jabbour D."/>
            <person name="Luo H."/>
            <person name="Baker S.E."/>
            <person name="Pisabarro A.G."/>
            <person name="Walton J.D."/>
            <person name="Blanchette R.A."/>
            <person name="Henrissat B."/>
            <person name="Martin F."/>
            <person name="Cullen D."/>
            <person name="Hibbett D.S."/>
            <person name="Grigoriev I.V."/>
        </authorList>
    </citation>
    <scope>NUCLEOTIDE SEQUENCE [LARGE SCALE GENOMIC DNA]</scope>
    <source>
        <strain evidence="4">MUCL 33604</strain>
    </source>
</reference>
<dbReference type="GO" id="GO:0006897">
    <property type="term" value="P:endocytosis"/>
    <property type="evidence" value="ECO:0007669"/>
    <property type="project" value="TreeGrafter"/>
</dbReference>
<dbReference type="GO" id="GO:0070941">
    <property type="term" value="P:eisosome assembly"/>
    <property type="evidence" value="ECO:0007669"/>
    <property type="project" value="TreeGrafter"/>
</dbReference>
<dbReference type="InParanoid" id="A0A067PG12"/>
<evidence type="ECO:0000256" key="1">
    <source>
        <dbReference type="SAM" id="Coils"/>
    </source>
</evidence>
<sequence>MLHTAASLISGGSSSNTGGGPLRDLLQAMRSVMKSMSQLGGDIAVASNSTKKWAIGESQDVEDTLSVSSILLNHYSSALIQFATHFDKVCRHLTDIASYEKALSDLKRSHLEATKKADSVQKKLQKMMSESKDVQAETLAWNTATEKVSQLSYQIRVEEVNIVEFRRRSARIFMEVLLGGLSECSRKGTHLWLACHPTRHRGTPKRLSAL</sequence>
<name>A0A067PG12_9AGAM</name>
<evidence type="ECO:0000313" key="3">
    <source>
        <dbReference type="EMBL" id="KDQ53853.1"/>
    </source>
</evidence>
<evidence type="ECO:0008006" key="5">
    <source>
        <dbReference type="Google" id="ProtNLM"/>
    </source>
</evidence>
<dbReference type="PANTHER" id="PTHR31962">
    <property type="entry name" value="SPHINGOLIPID LONG CHAIN BASE-RESPONSIVE PROTEIN PIL1"/>
    <property type="match status" value="1"/>
</dbReference>
<feature type="coiled-coil region" evidence="1">
    <location>
        <begin position="96"/>
        <end position="137"/>
    </location>
</feature>
<keyword evidence="1" id="KW-0175">Coiled coil</keyword>
<feature type="region of interest" description="Disordered" evidence="2">
    <location>
        <begin position="1"/>
        <end position="21"/>
    </location>
</feature>
<proteinExistence type="predicted"/>
<feature type="compositionally biased region" description="Low complexity" evidence="2">
    <location>
        <begin position="7"/>
        <end position="16"/>
    </location>
</feature>
<dbReference type="HOGENOM" id="CLU_081748_0_0_1"/>
<dbReference type="InterPro" id="IPR028245">
    <property type="entry name" value="PIL1/LSP1"/>
</dbReference>
<evidence type="ECO:0000313" key="4">
    <source>
        <dbReference type="Proteomes" id="UP000027265"/>
    </source>
</evidence>
<dbReference type="PANTHER" id="PTHR31962:SF6">
    <property type="entry name" value="EISOSOME COMPONENT PIL1-DOMAIN-CONTAINING PROTEIN"/>
    <property type="match status" value="1"/>
</dbReference>
<dbReference type="EMBL" id="KL197731">
    <property type="protein sequence ID" value="KDQ53853.1"/>
    <property type="molecule type" value="Genomic_DNA"/>
</dbReference>
<organism evidence="3 4">
    <name type="scientific">Jaapia argillacea MUCL 33604</name>
    <dbReference type="NCBI Taxonomy" id="933084"/>
    <lineage>
        <taxon>Eukaryota</taxon>
        <taxon>Fungi</taxon>
        <taxon>Dikarya</taxon>
        <taxon>Basidiomycota</taxon>
        <taxon>Agaricomycotina</taxon>
        <taxon>Agaricomycetes</taxon>
        <taxon>Agaricomycetidae</taxon>
        <taxon>Jaapiales</taxon>
        <taxon>Jaapiaceae</taxon>
        <taxon>Jaapia</taxon>
    </lineage>
</organism>
<accession>A0A067PG12</accession>
<dbReference type="STRING" id="933084.A0A067PG12"/>
<dbReference type="GO" id="GO:0036286">
    <property type="term" value="C:eisosome filament"/>
    <property type="evidence" value="ECO:0007669"/>
    <property type="project" value="TreeGrafter"/>
</dbReference>
<dbReference type="Gene3D" id="1.20.1270.60">
    <property type="entry name" value="Arfaptin homology (AH) domain/BAR domain"/>
    <property type="match status" value="1"/>
</dbReference>
<keyword evidence="4" id="KW-1185">Reference proteome</keyword>
<dbReference type="Proteomes" id="UP000027265">
    <property type="component" value="Unassembled WGS sequence"/>
</dbReference>
<protein>
    <recommendedName>
        <fullName evidence="5">Sorting nexin/Vps5-like C-terminal domain-containing protein</fullName>
    </recommendedName>
</protein>
<dbReference type="InterPro" id="IPR027267">
    <property type="entry name" value="AH/BAR_dom_sf"/>
</dbReference>
<dbReference type="AlphaFoldDB" id="A0A067PG12"/>
<dbReference type="GO" id="GO:0005886">
    <property type="term" value="C:plasma membrane"/>
    <property type="evidence" value="ECO:0007669"/>
    <property type="project" value="TreeGrafter"/>
</dbReference>
<gene>
    <name evidence="3" type="ORF">JAAARDRAFT_414554</name>
</gene>
<dbReference type="GO" id="GO:0008289">
    <property type="term" value="F:lipid binding"/>
    <property type="evidence" value="ECO:0007669"/>
    <property type="project" value="TreeGrafter"/>
</dbReference>
<dbReference type="OrthoDB" id="5599269at2759"/>
<evidence type="ECO:0000256" key="2">
    <source>
        <dbReference type="SAM" id="MobiDB-lite"/>
    </source>
</evidence>